<evidence type="ECO:0000313" key="1">
    <source>
        <dbReference type="EMBL" id="JAV67478.1"/>
    </source>
</evidence>
<dbReference type="AlphaFoldDB" id="A0A1Y1L3U9"/>
<name>A0A1Y1L3U9_PHOPY</name>
<sequence length="131" mass="15423">MDLEKQLHVWPCQFLVLFLYQVVQKGHLLYVIPPVNKRLTNSLHAKIELKYHQTAKEWVALEKEVITAGCLRAASFKFCCIPQVHEWVVFNVQLDELSYPTDFFISFIRPEWRLCVSLREFQKVVESLGNT</sequence>
<reference evidence="1" key="1">
    <citation type="journal article" date="2016" name="Sci. Rep.">
        <title>Molecular characterization of firefly nuptial gifts: a multi-omics approach sheds light on postcopulatory sexual selection.</title>
        <authorList>
            <person name="Al-Wathiqui N."/>
            <person name="Fallon T.R."/>
            <person name="South A."/>
            <person name="Weng J.K."/>
            <person name="Lewis S.M."/>
        </authorList>
    </citation>
    <scope>NUCLEOTIDE SEQUENCE</scope>
</reference>
<proteinExistence type="predicted"/>
<accession>A0A1Y1L3U9</accession>
<protein>
    <submittedName>
        <fullName evidence="1">Uncharacterized protein</fullName>
    </submittedName>
</protein>
<organism evidence="1">
    <name type="scientific">Photinus pyralis</name>
    <name type="common">Common eastern firefly</name>
    <name type="synonym">Lampyris pyralis</name>
    <dbReference type="NCBI Taxonomy" id="7054"/>
    <lineage>
        <taxon>Eukaryota</taxon>
        <taxon>Metazoa</taxon>
        <taxon>Ecdysozoa</taxon>
        <taxon>Arthropoda</taxon>
        <taxon>Hexapoda</taxon>
        <taxon>Insecta</taxon>
        <taxon>Pterygota</taxon>
        <taxon>Neoptera</taxon>
        <taxon>Endopterygota</taxon>
        <taxon>Coleoptera</taxon>
        <taxon>Polyphaga</taxon>
        <taxon>Elateriformia</taxon>
        <taxon>Elateroidea</taxon>
        <taxon>Lampyridae</taxon>
        <taxon>Lampyrinae</taxon>
        <taxon>Photinus</taxon>
    </lineage>
</organism>
<dbReference type="EMBL" id="GEZM01067609">
    <property type="protein sequence ID" value="JAV67478.1"/>
    <property type="molecule type" value="Transcribed_RNA"/>
</dbReference>